<sequence length="158" mass="18834">MEEISIRLFEGAYALKPKADRRMMMLAGIAMLLQLSLLLYLVTFKVFATELVVVFLLSLLGPVYFFFTLWLDHRPQYRRHLTLSPTGVRYRTRFMQPEHEFDWEEVDTVKLELFKIIFVLKNEEVYEVSLEHIQNDVVLQQVKEQVQQMAQLKNLELH</sequence>
<organism evidence="2 3">
    <name type="scientific">Pontibacter korlensis</name>
    <dbReference type="NCBI Taxonomy" id="400092"/>
    <lineage>
        <taxon>Bacteria</taxon>
        <taxon>Pseudomonadati</taxon>
        <taxon>Bacteroidota</taxon>
        <taxon>Cytophagia</taxon>
        <taxon>Cytophagales</taxon>
        <taxon>Hymenobacteraceae</taxon>
        <taxon>Pontibacter</taxon>
    </lineage>
</organism>
<dbReference type="OrthoDB" id="852821at2"/>
<dbReference type="EMBL" id="CP009621">
    <property type="protein sequence ID" value="AKD02199.1"/>
    <property type="molecule type" value="Genomic_DNA"/>
</dbReference>
<evidence type="ECO:0000256" key="1">
    <source>
        <dbReference type="SAM" id="Phobius"/>
    </source>
</evidence>
<dbReference type="HOGENOM" id="CLU_1667790_0_0_10"/>
<feature type="transmembrane region" description="Helical" evidence="1">
    <location>
        <begin position="48"/>
        <end position="71"/>
    </location>
</feature>
<gene>
    <name evidence="2" type="ORF">PKOR_02435</name>
</gene>
<dbReference type="PATRIC" id="fig|400092.3.peg.554"/>
<dbReference type="RefSeq" id="WP_046308946.1">
    <property type="nucleotide sequence ID" value="NZ_CBCSCY010000054.1"/>
</dbReference>
<dbReference type="AlphaFoldDB" id="A0A0E3ZDD0"/>
<dbReference type="Proteomes" id="UP000033109">
    <property type="component" value="Chromosome"/>
</dbReference>
<name>A0A0E3ZDD0_9BACT</name>
<reference evidence="2 3" key="1">
    <citation type="journal article" date="2015" name="Sci. Rep.">
        <title>Unraveling adaptation of Pontibacter korlensis to radiation and infertility in desert through complete genome and comparative transcriptomic analysis.</title>
        <authorList>
            <person name="Dai J."/>
            <person name="Dai W."/>
            <person name="Qiu C."/>
            <person name="Yang Z."/>
            <person name="Zhang Y."/>
            <person name="Zhou M."/>
            <person name="Zhang L."/>
            <person name="Fang C."/>
            <person name="Gao Q."/>
            <person name="Yang Q."/>
            <person name="Li X."/>
            <person name="Wang Z."/>
            <person name="Wang Z."/>
            <person name="Jia Z."/>
            <person name="Chen X."/>
        </authorList>
    </citation>
    <scope>NUCLEOTIDE SEQUENCE [LARGE SCALE GENOMIC DNA]</scope>
    <source>
        <strain evidence="2 3">X14-1T</strain>
    </source>
</reference>
<proteinExistence type="predicted"/>
<keyword evidence="1" id="KW-0472">Membrane</keyword>
<evidence type="ECO:0000313" key="2">
    <source>
        <dbReference type="EMBL" id="AKD02199.1"/>
    </source>
</evidence>
<accession>A0A0E3ZDD0</accession>
<keyword evidence="1" id="KW-0812">Transmembrane</keyword>
<keyword evidence="1" id="KW-1133">Transmembrane helix</keyword>
<evidence type="ECO:0000313" key="3">
    <source>
        <dbReference type="Proteomes" id="UP000033109"/>
    </source>
</evidence>
<keyword evidence="3" id="KW-1185">Reference proteome</keyword>
<evidence type="ECO:0008006" key="4">
    <source>
        <dbReference type="Google" id="ProtNLM"/>
    </source>
</evidence>
<dbReference type="KEGG" id="pko:PKOR_02435"/>
<protein>
    <recommendedName>
        <fullName evidence="4">YcxB-like protein domain-containing protein</fullName>
    </recommendedName>
</protein>
<feature type="transmembrane region" description="Helical" evidence="1">
    <location>
        <begin position="23"/>
        <end position="42"/>
    </location>
</feature>